<evidence type="ECO:0000259" key="3">
    <source>
        <dbReference type="PROSITE" id="PS50110"/>
    </source>
</evidence>
<accession>A0A7W7G476</accession>
<dbReference type="SUPFAM" id="SSF52172">
    <property type="entry name" value="CheY-like"/>
    <property type="match status" value="1"/>
</dbReference>
<sequence>MTSVLVVDDNDDDAVLIGHALARAGLQVQVTREETTEGVARALAAGPVDVVICDYNLPSVRAEDLLDQVRGTTPTCRSCSSPAKSARKWRPT</sequence>
<comment type="caution">
    <text evidence="4">The sequence shown here is derived from an EMBL/GenBank/DDBJ whole genome shotgun (WGS) entry which is preliminary data.</text>
</comment>
<evidence type="ECO:0000256" key="2">
    <source>
        <dbReference type="SAM" id="MobiDB-lite"/>
    </source>
</evidence>
<feature type="compositionally biased region" description="Polar residues" evidence="2">
    <location>
        <begin position="71"/>
        <end position="83"/>
    </location>
</feature>
<proteinExistence type="predicted"/>
<dbReference type="EMBL" id="JACHMF010000001">
    <property type="protein sequence ID" value="MBB4694975.1"/>
    <property type="molecule type" value="Genomic_DNA"/>
</dbReference>
<gene>
    <name evidence="4" type="ORF">BKA14_005123</name>
</gene>
<feature type="region of interest" description="Disordered" evidence="2">
    <location>
        <begin position="71"/>
        <end position="92"/>
    </location>
</feature>
<evidence type="ECO:0000256" key="1">
    <source>
        <dbReference type="PROSITE-ProRule" id="PRU00169"/>
    </source>
</evidence>
<dbReference type="InterPro" id="IPR001789">
    <property type="entry name" value="Sig_transdc_resp-reg_receiver"/>
</dbReference>
<dbReference type="RefSeq" id="WP_184953389.1">
    <property type="nucleotide sequence ID" value="NZ_BOMC01000071.1"/>
</dbReference>
<keyword evidence="1" id="KW-0597">Phosphoprotein</keyword>
<feature type="domain" description="Response regulatory" evidence="3">
    <location>
        <begin position="3"/>
        <end position="92"/>
    </location>
</feature>
<dbReference type="Gene3D" id="3.40.50.2300">
    <property type="match status" value="1"/>
</dbReference>
<protein>
    <submittedName>
        <fullName evidence="4">CheY-like chemotaxis protein</fullName>
    </submittedName>
</protein>
<feature type="modified residue" description="4-aspartylphosphate" evidence="1">
    <location>
        <position position="54"/>
    </location>
</feature>
<evidence type="ECO:0000313" key="4">
    <source>
        <dbReference type="EMBL" id="MBB4694975.1"/>
    </source>
</evidence>
<dbReference type="PROSITE" id="PS50110">
    <property type="entry name" value="RESPONSE_REGULATORY"/>
    <property type="match status" value="1"/>
</dbReference>
<reference evidence="4 5" key="1">
    <citation type="submission" date="2020-08" db="EMBL/GenBank/DDBJ databases">
        <title>Sequencing the genomes of 1000 actinobacteria strains.</title>
        <authorList>
            <person name="Klenk H.-P."/>
        </authorList>
    </citation>
    <scope>NUCLEOTIDE SEQUENCE [LARGE SCALE GENOMIC DNA]</scope>
    <source>
        <strain evidence="4 5">DSM 45518</strain>
    </source>
</reference>
<keyword evidence="5" id="KW-1185">Reference proteome</keyword>
<dbReference type="AlphaFoldDB" id="A0A7W7G476"/>
<name>A0A7W7G476_9ACTN</name>
<evidence type="ECO:0000313" key="5">
    <source>
        <dbReference type="Proteomes" id="UP000542742"/>
    </source>
</evidence>
<dbReference type="InterPro" id="IPR011006">
    <property type="entry name" value="CheY-like_superfamily"/>
</dbReference>
<organism evidence="4 5">
    <name type="scientific">Paractinoplanes abujensis</name>
    <dbReference type="NCBI Taxonomy" id="882441"/>
    <lineage>
        <taxon>Bacteria</taxon>
        <taxon>Bacillati</taxon>
        <taxon>Actinomycetota</taxon>
        <taxon>Actinomycetes</taxon>
        <taxon>Micromonosporales</taxon>
        <taxon>Micromonosporaceae</taxon>
        <taxon>Paractinoplanes</taxon>
    </lineage>
</organism>
<dbReference type="Proteomes" id="UP000542742">
    <property type="component" value="Unassembled WGS sequence"/>
</dbReference>
<dbReference type="GO" id="GO:0000160">
    <property type="term" value="P:phosphorelay signal transduction system"/>
    <property type="evidence" value="ECO:0007669"/>
    <property type="project" value="InterPro"/>
</dbReference>